<reference evidence="1 2" key="1">
    <citation type="journal article" date="2019" name="Sci. Rep.">
        <title>Orb-weaving spider Araneus ventricosus genome elucidates the spidroin gene catalogue.</title>
        <authorList>
            <person name="Kono N."/>
            <person name="Nakamura H."/>
            <person name="Ohtoshi R."/>
            <person name="Moran D.A.P."/>
            <person name="Shinohara A."/>
            <person name="Yoshida Y."/>
            <person name="Fujiwara M."/>
            <person name="Mori M."/>
            <person name="Tomita M."/>
            <person name="Arakawa K."/>
        </authorList>
    </citation>
    <scope>NUCLEOTIDE SEQUENCE [LARGE SCALE GENOMIC DNA]</scope>
</reference>
<organism evidence="1 2">
    <name type="scientific">Araneus ventricosus</name>
    <name type="common">Orbweaver spider</name>
    <name type="synonym">Epeira ventricosa</name>
    <dbReference type="NCBI Taxonomy" id="182803"/>
    <lineage>
        <taxon>Eukaryota</taxon>
        <taxon>Metazoa</taxon>
        <taxon>Ecdysozoa</taxon>
        <taxon>Arthropoda</taxon>
        <taxon>Chelicerata</taxon>
        <taxon>Arachnida</taxon>
        <taxon>Araneae</taxon>
        <taxon>Araneomorphae</taxon>
        <taxon>Entelegynae</taxon>
        <taxon>Araneoidea</taxon>
        <taxon>Araneidae</taxon>
        <taxon>Araneus</taxon>
    </lineage>
</organism>
<keyword evidence="2" id="KW-1185">Reference proteome</keyword>
<dbReference type="EMBL" id="BGPR01082707">
    <property type="protein sequence ID" value="GBL88266.1"/>
    <property type="molecule type" value="Genomic_DNA"/>
</dbReference>
<evidence type="ECO:0000313" key="1">
    <source>
        <dbReference type="EMBL" id="GBL88266.1"/>
    </source>
</evidence>
<proteinExistence type="predicted"/>
<sequence length="70" mass="7709">MLLALRHRPLSKRKVGLYQKRVIVPAKSSSHVGVAQSSLHGSREALFQLFEMDFTGLEGCEFAGFHGGSH</sequence>
<dbReference type="AlphaFoldDB" id="A0A4Y2BAH2"/>
<gene>
    <name evidence="1" type="ORF">AVEN_197282_1</name>
</gene>
<accession>A0A4Y2BAH2</accession>
<feature type="non-terminal residue" evidence="1">
    <location>
        <position position="70"/>
    </location>
</feature>
<comment type="caution">
    <text evidence="1">The sequence shown here is derived from an EMBL/GenBank/DDBJ whole genome shotgun (WGS) entry which is preliminary data.</text>
</comment>
<name>A0A4Y2BAH2_ARAVE</name>
<protein>
    <submittedName>
        <fullName evidence="1">Uncharacterized protein</fullName>
    </submittedName>
</protein>
<evidence type="ECO:0000313" key="2">
    <source>
        <dbReference type="Proteomes" id="UP000499080"/>
    </source>
</evidence>
<dbReference type="Proteomes" id="UP000499080">
    <property type="component" value="Unassembled WGS sequence"/>
</dbReference>